<evidence type="ECO:0000313" key="1">
    <source>
        <dbReference type="EMBL" id="GBP74516.1"/>
    </source>
</evidence>
<evidence type="ECO:0000313" key="2">
    <source>
        <dbReference type="Proteomes" id="UP000299102"/>
    </source>
</evidence>
<organism evidence="1 2">
    <name type="scientific">Eumeta variegata</name>
    <name type="common">Bagworm moth</name>
    <name type="synonym">Eumeta japonica</name>
    <dbReference type="NCBI Taxonomy" id="151549"/>
    <lineage>
        <taxon>Eukaryota</taxon>
        <taxon>Metazoa</taxon>
        <taxon>Ecdysozoa</taxon>
        <taxon>Arthropoda</taxon>
        <taxon>Hexapoda</taxon>
        <taxon>Insecta</taxon>
        <taxon>Pterygota</taxon>
        <taxon>Neoptera</taxon>
        <taxon>Endopterygota</taxon>
        <taxon>Lepidoptera</taxon>
        <taxon>Glossata</taxon>
        <taxon>Ditrysia</taxon>
        <taxon>Tineoidea</taxon>
        <taxon>Psychidae</taxon>
        <taxon>Oiketicinae</taxon>
        <taxon>Eumeta</taxon>
    </lineage>
</organism>
<keyword evidence="2" id="KW-1185">Reference proteome</keyword>
<proteinExistence type="predicted"/>
<reference evidence="1 2" key="1">
    <citation type="journal article" date="2019" name="Commun. Biol.">
        <title>The bagworm genome reveals a unique fibroin gene that provides high tensile strength.</title>
        <authorList>
            <person name="Kono N."/>
            <person name="Nakamura H."/>
            <person name="Ohtoshi R."/>
            <person name="Tomita M."/>
            <person name="Numata K."/>
            <person name="Arakawa K."/>
        </authorList>
    </citation>
    <scope>NUCLEOTIDE SEQUENCE [LARGE SCALE GENOMIC DNA]</scope>
</reference>
<dbReference type="AlphaFoldDB" id="A0A4C1YEH2"/>
<comment type="caution">
    <text evidence="1">The sequence shown here is derived from an EMBL/GenBank/DDBJ whole genome shotgun (WGS) entry which is preliminary data.</text>
</comment>
<dbReference type="EMBL" id="BGZK01001210">
    <property type="protein sequence ID" value="GBP74516.1"/>
    <property type="molecule type" value="Genomic_DNA"/>
</dbReference>
<sequence length="136" mass="14829">MDECQVRQASYASAGGRLSALAGRTVYYLSVSRTVCRPGYTNAVQNARLRPPSANAEPAAGGCVDSPRPPGCSSLVDDLNAFQFTLSICTEGDAFVESSELFRVLSSRANWRIGDRLECFEMQTICLEYVVVSFQE</sequence>
<protein>
    <submittedName>
        <fullName evidence="1">Uncharacterized protein</fullName>
    </submittedName>
</protein>
<dbReference type="Proteomes" id="UP000299102">
    <property type="component" value="Unassembled WGS sequence"/>
</dbReference>
<name>A0A4C1YEH2_EUMVA</name>
<accession>A0A4C1YEH2</accession>
<gene>
    <name evidence="1" type="ORF">EVAR_62003_1</name>
</gene>